<keyword evidence="4" id="KW-1185">Reference proteome</keyword>
<dbReference type="Gene3D" id="3.60.21.10">
    <property type="match status" value="1"/>
</dbReference>
<dbReference type="InterPro" id="IPR032380">
    <property type="entry name" value="PNKP_ligase_dom"/>
</dbReference>
<dbReference type="CDD" id="cd07423">
    <property type="entry name" value="MPP_Prp_like"/>
    <property type="match status" value="1"/>
</dbReference>
<dbReference type="Pfam" id="PF00149">
    <property type="entry name" value="Metallophos"/>
    <property type="match status" value="1"/>
</dbReference>
<dbReference type="InterPro" id="IPR004843">
    <property type="entry name" value="Calcineurin-like_PHP"/>
</dbReference>
<dbReference type="Proteomes" id="UP000579647">
    <property type="component" value="Unassembled WGS sequence"/>
</dbReference>
<feature type="domain" description="Polynucleotide kinase-phosphatase ligase" evidence="2">
    <location>
        <begin position="484"/>
        <end position="859"/>
    </location>
</feature>
<dbReference type="RefSeq" id="WP_184366291.1">
    <property type="nucleotide sequence ID" value="NZ_BAAAKM010000032.1"/>
</dbReference>
<dbReference type="Pfam" id="PF16542">
    <property type="entry name" value="PNKP_ligase"/>
    <property type="match status" value="1"/>
</dbReference>
<dbReference type="AlphaFoldDB" id="A0A840WMH7"/>
<dbReference type="Pfam" id="PF13671">
    <property type="entry name" value="AAA_33"/>
    <property type="match status" value="1"/>
</dbReference>
<dbReference type="GO" id="GO:0016791">
    <property type="term" value="F:phosphatase activity"/>
    <property type="evidence" value="ECO:0007669"/>
    <property type="project" value="TreeGrafter"/>
</dbReference>
<protein>
    <submittedName>
        <fullName evidence="3">Polynucleotide kinase-phosphatase</fullName>
    </submittedName>
</protein>
<dbReference type="SUPFAM" id="SSF52540">
    <property type="entry name" value="P-loop containing nucleoside triphosphate hydrolases"/>
    <property type="match status" value="1"/>
</dbReference>
<dbReference type="InterPro" id="IPR029052">
    <property type="entry name" value="Metallo-depent_PP-like"/>
</dbReference>
<dbReference type="InterPro" id="IPR027417">
    <property type="entry name" value="P-loop_NTPase"/>
</dbReference>
<dbReference type="SUPFAM" id="SSF56091">
    <property type="entry name" value="DNA ligase/mRNA capping enzyme, catalytic domain"/>
    <property type="match status" value="1"/>
</dbReference>
<dbReference type="PANTHER" id="PTHR42850:SF7">
    <property type="entry name" value="BIS(5'-NUCLEOSYL)-TETRAPHOSPHATASE PRPE [ASYMMETRICAL]"/>
    <property type="match status" value="1"/>
</dbReference>
<proteinExistence type="predicted"/>
<dbReference type="EMBL" id="JACHDO010000001">
    <property type="protein sequence ID" value="MBB5492946.1"/>
    <property type="molecule type" value="Genomic_DNA"/>
</dbReference>
<dbReference type="InterPro" id="IPR024028">
    <property type="entry name" value="PNKP_bac"/>
</dbReference>
<dbReference type="Gene3D" id="3.40.50.300">
    <property type="entry name" value="P-loop containing nucleotide triphosphate hydrolases"/>
    <property type="match status" value="1"/>
</dbReference>
<feature type="domain" description="Calcineurin-like phosphoesterase" evidence="1">
    <location>
        <begin position="193"/>
        <end position="387"/>
    </location>
</feature>
<name>A0A840WMH7_9ACTN</name>
<dbReference type="SUPFAM" id="SSF56300">
    <property type="entry name" value="Metallo-dependent phosphatases"/>
    <property type="match status" value="1"/>
</dbReference>
<dbReference type="InterPro" id="IPR050126">
    <property type="entry name" value="Ap4A_hydrolase"/>
</dbReference>
<sequence>MTEPNDEATREPRVLGVPRMGLVLLVGVSGSGKSTFAAKHFRPTQVIGSDFCRGMVSDDENDQTATSDAFALLNTIVDIRLRRGLLTVVDATNVQRKAREQLIRIAKDNNVLTTAIVLDVPEAVARERNRDRTDRDFGDHVIRRQRRDLKDGIKRMTREGIRKMFVLQGQEEIDDVRIELERPWPDRTELTGPFDIVGDIHGCRSELESLLAELGYELRRDDQGRPVGARHPEGRTAVFVGDLVDRGPDSPGVLRLVMGMVADGDALCVPGNHENKLVRYLKSGKATLTHGLAETVEQLGRETEEFRKEVLEFCDGLVSHLMLDGGNLVVAHAGLKEEYHGRASGRVRSFALYGETTGETDEFGLPVRLPWARDYRGKAMVVYGHVPTNKAEWLNRTICLDTGCVFGGKLTALRYPEREIVDVDAERTWYEPARPLVENPPEADDRGTGQAIDINDVGVGDFHAGLFVETRYGTVRADTESTMAALEVMSRFSVDPRWLVYLPPTMAPAPTAADPELLEHPDEAFASYRASGIGQVICEEKHMGSRAVAVLCRDEAAAERRFVPGELGTVYTRTGRAFFKDPQVQAEVVSRLRQAVTDAGLWDKLGTDWVALDGELLPWSAKAGPLIREQYASVGAAARASLPAASAALAAAAERGIDVGALAATIARRTEQTEAFSRVYRRYTWQTEGADGLRYAPFALLASEGREYGEADHLWHMGVAEQLAQTGGIVQATRYRVVDTTDPDACAAASAWWREMVDQGGEGMVVKPLLGMRAKARKGLAQPGLKVRGPEYLRIIYGADYTDPERIAVLKDRKLGRKNGLAMREHKLGLEALTRQAAGEPLWRVHEPVFAVLALETEPVDPRL</sequence>
<dbReference type="InterPro" id="IPR041780">
    <property type="entry name" value="MPP_PrpE-like"/>
</dbReference>
<evidence type="ECO:0000259" key="1">
    <source>
        <dbReference type="Pfam" id="PF00149"/>
    </source>
</evidence>
<evidence type="ECO:0000313" key="3">
    <source>
        <dbReference type="EMBL" id="MBB5492946.1"/>
    </source>
</evidence>
<dbReference type="GO" id="GO:0016301">
    <property type="term" value="F:kinase activity"/>
    <property type="evidence" value="ECO:0007669"/>
    <property type="project" value="UniProtKB-KW"/>
</dbReference>
<dbReference type="PANTHER" id="PTHR42850">
    <property type="entry name" value="METALLOPHOSPHOESTERASE"/>
    <property type="match status" value="1"/>
</dbReference>
<comment type="caution">
    <text evidence="3">The sequence shown here is derived from an EMBL/GenBank/DDBJ whole genome shotgun (WGS) entry which is preliminary data.</text>
</comment>
<evidence type="ECO:0000259" key="2">
    <source>
        <dbReference type="Pfam" id="PF16542"/>
    </source>
</evidence>
<evidence type="ECO:0000313" key="4">
    <source>
        <dbReference type="Proteomes" id="UP000579647"/>
    </source>
</evidence>
<dbReference type="GO" id="GO:0005737">
    <property type="term" value="C:cytoplasm"/>
    <property type="evidence" value="ECO:0007669"/>
    <property type="project" value="TreeGrafter"/>
</dbReference>
<gene>
    <name evidence="3" type="ORF">HNR07_004083</name>
</gene>
<accession>A0A840WMH7</accession>
<keyword evidence="3" id="KW-0808">Transferase</keyword>
<reference evidence="3 4" key="1">
    <citation type="submission" date="2020-08" db="EMBL/GenBank/DDBJ databases">
        <title>Sequencing the genomes of 1000 actinobacteria strains.</title>
        <authorList>
            <person name="Klenk H.-P."/>
        </authorList>
    </citation>
    <scope>NUCLEOTIDE SEQUENCE [LARGE SCALE GENOMIC DNA]</scope>
    <source>
        <strain evidence="3 4">DSM 44598</strain>
    </source>
</reference>
<keyword evidence="3" id="KW-0418">Kinase</keyword>
<dbReference type="Gene3D" id="3.30.470.30">
    <property type="entry name" value="DNA ligase/mRNA capping enzyme"/>
    <property type="match status" value="2"/>
</dbReference>
<dbReference type="NCBIfam" id="TIGR04075">
    <property type="entry name" value="bacter_Pnkp"/>
    <property type="match status" value="1"/>
</dbReference>
<organism evidence="3 4">
    <name type="scientific">Nocardiopsis metallicus</name>
    <dbReference type="NCBI Taxonomy" id="179819"/>
    <lineage>
        <taxon>Bacteria</taxon>
        <taxon>Bacillati</taxon>
        <taxon>Actinomycetota</taxon>
        <taxon>Actinomycetes</taxon>
        <taxon>Streptosporangiales</taxon>
        <taxon>Nocardiopsidaceae</taxon>
        <taxon>Nocardiopsis</taxon>
    </lineage>
</organism>